<gene>
    <name evidence="3" type="ORF">GC101_27820</name>
</gene>
<evidence type="ECO:0000313" key="3">
    <source>
        <dbReference type="EMBL" id="NOU82675.1"/>
    </source>
</evidence>
<dbReference type="Proteomes" id="UP000596857">
    <property type="component" value="Unassembled WGS sequence"/>
</dbReference>
<keyword evidence="4" id="KW-1185">Reference proteome</keyword>
<name>A0ABX1YNN0_9BACL</name>
<dbReference type="PROSITE" id="PS51257">
    <property type="entry name" value="PROKAR_LIPOPROTEIN"/>
    <property type="match status" value="1"/>
</dbReference>
<dbReference type="EMBL" id="WHOB01000086">
    <property type="protein sequence ID" value="NOU82675.1"/>
    <property type="molecule type" value="Genomic_DNA"/>
</dbReference>
<accession>A0ABX1YNN0</accession>
<protein>
    <recommendedName>
        <fullName evidence="5">Inhibitor of growth protein N-terminal histone-binding domain-containing protein</fullName>
    </recommendedName>
</protein>
<dbReference type="RefSeq" id="WP_171719985.1">
    <property type="nucleotide sequence ID" value="NZ_WHOB01000086.1"/>
</dbReference>
<evidence type="ECO:0000313" key="4">
    <source>
        <dbReference type="Proteomes" id="UP000596857"/>
    </source>
</evidence>
<organism evidence="3 4">
    <name type="scientific">Paenibacillus phytohabitans</name>
    <dbReference type="NCBI Taxonomy" id="2654978"/>
    <lineage>
        <taxon>Bacteria</taxon>
        <taxon>Bacillati</taxon>
        <taxon>Bacillota</taxon>
        <taxon>Bacilli</taxon>
        <taxon>Bacillales</taxon>
        <taxon>Paenibacillaceae</taxon>
        <taxon>Paenibacillus</taxon>
    </lineage>
</organism>
<evidence type="ECO:0000256" key="2">
    <source>
        <dbReference type="SAM" id="SignalP"/>
    </source>
</evidence>
<feature type="chain" id="PRO_5046403897" description="Inhibitor of growth protein N-terminal histone-binding domain-containing protein" evidence="2">
    <location>
        <begin position="21"/>
        <end position="206"/>
    </location>
</feature>
<reference evidence="3 4" key="1">
    <citation type="submission" date="2019-10" db="EMBL/GenBank/DDBJ databases">
        <title>Description of Paenibacillus terricola sp. nov.</title>
        <authorList>
            <person name="Carlier A."/>
            <person name="Qi S."/>
        </authorList>
    </citation>
    <scope>NUCLEOTIDE SEQUENCE [LARGE SCALE GENOMIC DNA]</scope>
    <source>
        <strain evidence="3 4">LMG 31459</strain>
    </source>
</reference>
<evidence type="ECO:0008006" key="5">
    <source>
        <dbReference type="Google" id="ProtNLM"/>
    </source>
</evidence>
<feature type="signal peptide" evidence="2">
    <location>
        <begin position="1"/>
        <end position="20"/>
    </location>
</feature>
<sequence>MRRFLFAGLLMIVVVLSACSNDSAEPASQEVVQDTVQSFYNEMSKFDEMGKSSLENFNTTLTSYSTGDATDKELQKAVDEFQDTASDIANQVSDVKISKSLPDTIQTLLRDSIIAFKSAYSIKEQASKSAVSPDVTAEEFNAMNQQADVAMLYGISKLNEARAAAGLIDPEESTEGLIVDPSEADAAAKTDTGAATTESTAGNTAN</sequence>
<comment type="caution">
    <text evidence="3">The sequence shown here is derived from an EMBL/GenBank/DDBJ whole genome shotgun (WGS) entry which is preliminary data.</text>
</comment>
<proteinExistence type="predicted"/>
<feature type="compositionally biased region" description="Low complexity" evidence="1">
    <location>
        <begin position="184"/>
        <end position="197"/>
    </location>
</feature>
<evidence type="ECO:0000256" key="1">
    <source>
        <dbReference type="SAM" id="MobiDB-lite"/>
    </source>
</evidence>
<keyword evidence="2" id="KW-0732">Signal</keyword>
<feature type="region of interest" description="Disordered" evidence="1">
    <location>
        <begin position="180"/>
        <end position="206"/>
    </location>
</feature>